<dbReference type="Pfam" id="PF04365">
    <property type="entry name" value="BrnT_toxin"/>
    <property type="match status" value="1"/>
</dbReference>
<dbReference type="EMBL" id="VFSV01000025">
    <property type="protein sequence ID" value="TRD17295.1"/>
    <property type="molecule type" value="Genomic_DNA"/>
</dbReference>
<dbReference type="RefSeq" id="WP_142835304.1">
    <property type="nucleotide sequence ID" value="NZ_VFSV01000025.1"/>
</dbReference>
<name>A0A547PT31_9RHOB</name>
<comment type="caution">
    <text evidence="1">The sequence shown here is derived from an EMBL/GenBank/DDBJ whole genome shotgun (WGS) entry which is preliminary data.</text>
</comment>
<dbReference type="InterPro" id="IPR038573">
    <property type="entry name" value="BrnT_sf"/>
</dbReference>
<evidence type="ECO:0000313" key="1">
    <source>
        <dbReference type="EMBL" id="TRD17295.1"/>
    </source>
</evidence>
<evidence type="ECO:0000313" key="2">
    <source>
        <dbReference type="Proteomes" id="UP000318590"/>
    </source>
</evidence>
<protein>
    <submittedName>
        <fullName evidence="1">BrnT family toxin</fullName>
    </submittedName>
</protein>
<keyword evidence="2" id="KW-1185">Reference proteome</keyword>
<accession>A0A547PT31</accession>
<dbReference type="Proteomes" id="UP000318590">
    <property type="component" value="Unassembled WGS sequence"/>
</dbReference>
<sequence length="90" mass="10642">MQFEWDDEKNQRNIEKHGVSFELAIQIFDHPRLDRVDDRRDYGETRTISLGIVENVVVLTVVHTARDGRTRLISARRASRKERALYYAKI</sequence>
<reference evidence="1 2" key="1">
    <citation type="submission" date="2019-06" db="EMBL/GenBank/DDBJ databases">
        <title>Paenimaribius caenipelagi gen. nov., sp. nov., isolated from a tidal flat.</title>
        <authorList>
            <person name="Yoon J.-H."/>
        </authorList>
    </citation>
    <scope>NUCLEOTIDE SEQUENCE [LARGE SCALE GENOMIC DNA]</scope>
    <source>
        <strain evidence="1 2">JBTF-M29</strain>
    </source>
</reference>
<organism evidence="1 2">
    <name type="scientific">Palleronia caenipelagi</name>
    <dbReference type="NCBI Taxonomy" id="2489174"/>
    <lineage>
        <taxon>Bacteria</taxon>
        <taxon>Pseudomonadati</taxon>
        <taxon>Pseudomonadota</taxon>
        <taxon>Alphaproteobacteria</taxon>
        <taxon>Rhodobacterales</taxon>
        <taxon>Roseobacteraceae</taxon>
        <taxon>Palleronia</taxon>
    </lineage>
</organism>
<gene>
    <name evidence="1" type="ORF">FEV53_13255</name>
</gene>
<dbReference type="OrthoDB" id="839663at2"/>
<dbReference type="InterPro" id="IPR007460">
    <property type="entry name" value="BrnT_toxin"/>
</dbReference>
<proteinExistence type="predicted"/>
<dbReference type="AlphaFoldDB" id="A0A547PT31"/>
<dbReference type="Gene3D" id="3.10.450.530">
    <property type="entry name" value="Ribonuclease toxin, BrnT, of type II toxin-antitoxin system"/>
    <property type="match status" value="1"/>
</dbReference>